<dbReference type="AlphaFoldDB" id="A0A6A4N2M9"/>
<proteinExistence type="predicted"/>
<evidence type="ECO:0000313" key="3">
    <source>
        <dbReference type="Proteomes" id="UP000447434"/>
    </source>
</evidence>
<dbReference type="PANTHER" id="PTHR33098:SF46">
    <property type="entry name" value="COTTON FIBER PROTEIN"/>
    <property type="match status" value="1"/>
</dbReference>
<evidence type="ECO:0000256" key="1">
    <source>
        <dbReference type="SAM" id="MobiDB-lite"/>
    </source>
</evidence>
<evidence type="ECO:0008006" key="4">
    <source>
        <dbReference type="Google" id="ProtNLM"/>
    </source>
</evidence>
<feature type="compositionally biased region" description="Low complexity" evidence="1">
    <location>
        <begin position="57"/>
        <end position="67"/>
    </location>
</feature>
<reference evidence="3" key="1">
    <citation type="journal article" date="2020" name="Nat. Commun.">
        <title>Genome sequence of the cluster root forming white lupin.</title>
        <authorList>
            <person name="Hufnagel B."/>
            <person name="Marques A."/>
            <person name="Soriano A."/>
            <person name="Marques L."/>
            <person name="Divol F."/>
            <person name="Doumas P."/>
            <person name="Sallet E."/>
            <person name="Mancinotti D."/>
            <person name="Carrere S."/>
            <person name="Marande W."/>
            <person name="Arribat S."/>
            <person name="Keller J."/>
            <person name="Huneau C."/>
            <person name="Blein T."/>
            <person name="Aime D."/>
            <person name="Laguerre M."/>
            <person name="Taylor J."/>
            <person name="Schubert V."/>
            <person name="Nelson M."/>
            <person name="Geu-Flores F."/>
            <person name="Crespi M."/>
            <person name="Gallardo-Guerrero K."/>
            <person name="Delaux P.-M."/>
            <person name="Salse J."/>
            <person name="Berges H."/>
            <person name="Guyot R."/>
            <person name="Gouzy J."/>
            <person name="Peret B."/>
        </authorList>
    </citation>
    <scope>NUCLEOTIDE SEQUENCE [LARGE SCALE GENOMIC DNA]</scope>
    <source>
        <strain evidence="3">cv. Amiga</strain>
    </source>
</reference>
<name>A0A6A4N2M9_LUPAL</name>
<dbReference type="PANTHER" id="PTHR33098">
    <property type="entry name" value="COTTON FIBER (DUF761)"/>
    <property type="match status" value="1"/>
</dbReference>
<feature type="region of interest" description="Disordered" evidence="1">
    <location>
        <begin position="46"/>
        <end position="72"/>
    </location>
</feature>
<comment type="caution">
    <text evidence="2">The sequence shown here is derived from an EMBL/GenBank/DDBJ whole genome shotgun (WGS) entry which is preliminary data.</text>
</comment>
<dbReference type="Proteomes" id="UP000447434">
    <property type="component" value="Chromosome 25"/>
</dbReference>
<sequence length="124" mass="14693">MCFIITQHKLRHIFKAIEAKMRRSYIQTSSSCNNKQDLYNKHGKEEINNFKEKKNTETTTSSSSSSSHRLGKKREIIVTKKLERMETEDIDAKADEFIKNFKQHLLIQRLQSIENYEQMLQRGL</sequence>
<protein>
    <recommendedName>
        <fullName evidence="4">DUF761 domain-containing protein</fullName>
    </recommendedName>
</protein>
<evidence type="ECO:0000313" key="2">
    <source>
        <dbReference type="EMBL" id="KAE9584570.1"/>
    </source>
</evidence>
<dbReference type="EMBL" id="WOCE01000025">
    <property type="protein sequence ID" value="KAE9584570.1"/>
    <property type="molecule type" value="Genomic_DNA"/>
</dbReference>
<feature type="compositionally biased region" description="Basic and acidic residues" evidence="1">
    <location>
        <begin position="46"/>
        <end position="56"/>
    </location>
</feature>
<dbReference type="Pfam" id="PF05553">
    <property type="entry name" value="DUF761"/>
    <property type="match status" value="1"/>
</dbReference>
<accession>A0A6A4N2M9</accession>
<gene>
    <name evidence="2" type="ORF">Lalb_Chr25g0279481</name>
</gene>
<keyword evidence="3" id="KW-1185">Reference proteome</keyword>
<dbReference type="OrthoDB" id="823920at2759"/>
<dbReference type="InterPro" id="IPR008480">
    <property type="entry name" value="DUF761_pln"/>
</dbReference>
<organism evidence="2 3">
    <name type="scientific">Lupinus albus</name>
    <name type="common">White lupine</name>
    <name type="synonym">Lupinus termis</name>
    <dbReference type="NCBI Taxonomy" id="3870"/>
    <lineage>
        <taxon>Eukaryota</taxon>
        <taxon>Viridiplantae</taxon>
        <taxon>Streptophyta</taxon>
        <taxon>Embryophyta</taxon>
        <taxon>Tracheophyta</taxon>
        <taxon>Spermatophyta</taxon>
        <taxon>Magnoliopsida</taxon>
        <taxon>eudicotyledons</taxon>
        <taxon>Gunneridae</taxon>
        <taxon>Pentapetalae</taxon>
        <taxon>rosids</taxon>
        <taxon>fabids</taxon>
        <taxon>Fabales</taxon>
        <taxon>Fabaceae</taxon>
        <taxon>Papilionoideae</taxon>
        <taxon>50 kb inversion clade</taxon>
        <taxon>genistoids sensu lato</taxon>
        <taxon>core genistoids</taxon>
        <taxon>Genisteae</taxon>
        <taxon>Lupinus</taxon>
    </lineage>
</organism>